<gene>
    <name evidence="1" type="ORF">F7731_04970</name>
</gene>
<protein>
    <submittedName>
        <fullName evidence="1">Tetraprenyl-beta-curcumene synthase family protein</fullName>
    </submittedName>
</protein>
<dbReference type="RefSeq" id="WP_151533644.1">
    <property type="nucleotide sequence ID" value="NZ_WBOS01000001.1"/>
</dbReference>
<accession>A0A6L3VBD6</accession>
<organism evidence="1 2">
    <name type="scientific">Cytobacillus depressus</name>
    <dbReference type="NCBI Taxonomy" id="1602942"/>
    <lineage>
        <taxon>Bacteria</taxon>
        <taxon>Bacillati</taxon>
        <taxon>Bacillota</taxon>
        <taxon>Bacilli</taxon>
        <taxon>Bacillales</taxon>
        <taxon>Bacillaceae</taxon>
        <taxon>Cytobacillus</taxon>
    </lineage>
</organism>
<dbReference type="AlphaFoldDB" id="A0A6L3VBD6"/>
<evidence type="ECO:0000313" key="1">
    <source>
        <dbReference type="EMBL" id="KAB2338900.1"/>
    </source>
</evidence>
<name>A0A6L3VBD6_9BACI</name>
<sequence>MSVPSMPISLMSNVYRKILPIVHKELDFWRKRAETIPDPELRKQALASIEHKTFHCEGGAIMALMAKEKYEIAIKFIVAYQTISDYLDNLCDRSTSLDPEDFAALHESMMDCLSADADSRNYYRFRNEQEDGNYLADLVVMCREVLAELDHYDEIKEYLLELCQYYCDLQVHKHVQVEDRVPRLQDWFHEYKEQIPEMEWYEFSACSGSTLGIFCLVSYAMREDFEKADAEKIRNGYFPYIQGLHILLDYFIDQEEDRAGGDLNFCFYYENEEKLFDRLKHFVKEADKHTEQLPHKRFHQLINRGLLGIYLSDEKVRKQRNVKKLARGMIKTGGMISYFFYLNGLAYRAVQKWMPAGLMRVFLK</sequence>
<reference evidence="1 2" key="1">
    <citation type="journal article" date="2016" name="Antonie Van Leeuwenhoek">
        <title>Bacillus depressus sp. nov., isolated from soil of a sunflower field.</title>
        <authorList>
            <person name="Wei X."/>
            <person name="Xin D."/>
            <person name="Xin Y."/>
            <person name="Zhang H."/>
            <person name="Wang T."/>
            <person name="Zhang J."/>
        </authorList>
    </citation>
    <scope>NUCLEOTIDE SEQUENCE [LARGE SCALE GENOMIC DNA]</scope>
    <source>
        <strain evidence="1 2">BZ1</strain>
    </source>
</reference>
<dbReference type="InterPro" id="IPR019712">
    <property type="entry name" value="YtpB-like"/>
</dbReference>
<proteinExistence type="predicted"/>
<comment type="caution">
    <text evidence="1">The sequence shown here is derived from an EMBL/GenBank/DDBJ whole genome shotgun (WGS) entry which is preliminary data.</text>
</comment>
<dbReference type="EMBL" id="WBOS01000001">
    <property type="protein sequence ID" value="KAB2338900.1"/>
    <property type="molecule type" value="Genomic_DNA"/>
</dbReference>
<keyword evidence="2" id="KW-1185">Reference proteome</keyword>
<evidence type="ECO:0000313" key="2">
    <source>
        <dbReference type="Proteomes" id="UP000481030"/>
    </source>
</evidence>
<dbReference type="Proteomes" id="UP000481030">
    <property type="component" value="Unassembled WGS sequence"/>
</dbReference>
<dbReference type="Pfam" id="PF10776">
    <property type="entry name" value="DUF2600"/>
    <property type="match status" value="1"/>
</dbReference>
<dbReference type="OrthoDB" id="2371262at2"/>